<dbReference type="OrthoDB" id="3402197at2"/>
<dbReference type="RefSeq" id="WP_125247697.1">
    <property type="nucleotide sequence ID" value="NZ_RSEB01000003.1"/>
</dbReference>
<proteinExistence type="predicted"/>
<organism evidence="1 2">
    <name type="scientific">Glycomyces terrestris</name>
    <dbReference type="NCBI Taxonomy" id="2493553"/>
    <lineage>
        <taxon>Bacteria</taxon>
        <taxon>Bacillati</taxon>
        <taxon>Actinomycetota</taxon>
        <taxon>Actinomycetes</taxon>
        <taxon>Glycomycetales</taxon>
        <taxon>Glycomycetaceae</taxon>
        <taxon>Glycomyces</taxon>
    </lineage>
</organism>
<evidence type="ECO:0000313" key="2">
    <source>
        <dbReference type="Proteomes" id="UP000277256"/>
    </source>
</evidence>
<evidence type="ECO:0000313" key="1">
    <source>
        <dbReference type="EMBL" id="RRR99179.1"/>
    </source>
</evidence>
<dbReference type="AlphaFoldDB" id="A0A426UX35"/>
<reference evidence="1 2" key="1">
    <citation type="submission" date="2018-12" db="EMBL/GenBank/DDBJ databases">
        <title>Glycomyces sp. YIM 121974 draft genome.</title>
        <authorList>
            <person name="Li Q."/>
        </authorList>
    </citation>
    <scope>NUCLEOTIDE SEQUENCE [LARGE SCALE GENOMIC DNA]</scope>
    <source>
        <strain evidence="1 2">YIM 121974</strain>
    </source>
</reference>
<protein>
    <submittedName>
        <fullName evidence="1">Uncharacterized protein</fullName>
    </submittedName>
</protein>
<name>A0A426UX35_9ACTN</name>
<dbReference type="Proteomes" id="UP000277256">
    <property type="component" value="Unassembled WGS sequence"/>
</dbReference>
<accession>A0A426UX35</accession>
<keyword evidence="2" id="KW-1185">Reference proteome</keyword>
<comment type="caution">
    <text evidence="1">The sequence shown here is derived from an EMBL/GenBank/DDBJ whole genome shotgun (WGS) entry which is preliminary data.</text>
</comment>
<sequence>MSSGLERAIGRVVEGTRHWSPARWRSGADAMHGLVQALADLAADVEGRERRPVPRLPNDLSLPDQLQVVGLDLIELEPLRAEDEARAAAALAAARAALF</sequence>
<dbReference type="EMBL" id="RSEB01000003">
    <property type="protein sequence ID" value="RRR99179.1"/>
    <property type="molecule type" value="Genomic_DNA"/>
</dbReference>
<gene>
    <name evidence="1" type="ORF">EIW28_10575</name>
</gene>